<evidence type="ECO:0000259" key="4">
    <source>
        <dbReference type="SMART" id="SM01141"/>
    </source>
</evidence>
<name>A0A4U5NXB2_STECR</name>
<dbReference type="PANTHER" id="PTHR13161">
    <property type="entry name" value="SPLICING FACTOR SUPPRESSOR OF WHITE APRICOT"/>
    <property type="match status" value="1"/>
</dbReference>
<reference evidence="5 6" key="2">
    <citation type="journal article" date="2019" name="G3 (Bethesda)">
        <title>Hybrid Assembly of the Genome of the Entomopathogenic Nematode Steinernema carpocapsae Identifies the X-Chromosome.</title>
        <authorList>
            <person name="Serra L."/>
            <person name="Macchietto M."/>
            <person name="Macias-Munoz A."/>
            <person name="McGill C.J."/>
            <person name="Rodriguez I.M."/>
            <person name="Rodriguez B."/>
            <person name="Murad R."/>
            <person name="Mortazavi A."/>
        </authorList>
    </citation>
    <scope>NUCLEOTIDE SEQUENCE [LARGE SCALE GENOMIC DNA]</scope>
    <source>
        <strain evidence="5 6">ALL</strain>
    </source>
</reference>
<dbReference type="STRING" id="34508.A0A4U5NXB2"/>
<keyword evidence="1" id="KW-0507">mRNA processing</keyword>
<feature type="compositionally biased region" description="Basic and acidic residues" evidence="3">
    <location>
        <begin position="460"/>
        <end position="473"/>
    </location>
</feature>
<dbReference type="InterPro" id="IPR040397">
    <property type="entry name" value="SWAP"/>
</dbReference>
<dbReference type="SMART" id="SM01141">
    <property type="entry name" value="DRY_EERY"/>
    <property type="match status" value="1"/>
</dbReference>
<organism evidence="5 6">
    <name type="scientific">Steinernema carpocapsae</name>
    <name type="common">Entomopathogenic nematode</name>
    <dbReference type="NCBI Taxonomy" id="34508"/>
    <lineage>
        <taxon>Eukaryota</taxon>
        <taxon>Metazoa</taxon>
        <taxon>Ecdysozoa</taxon>
        <taxon>Nematoda</taxon>
        <taxon>Chromadorea</taxon>
        <taxon>Rhabditida</taxon>
        <taxon>Tylenchina</taxon>
        <taxon>Panagrolaimomorpha</taxon>
        <taxon>Strongyloidoidea</taxon>
        <taxon>Steinernematidae</taxon>
        <taxon>Steinernema</taxon>
    </lineage>
</organism>
<evidence type="ECO:0000256" key="2">
    <source>
        <dbReference type="ARBA" id="ARBA00023187"/>
    </source>
</evidence>
<reference evidence="5 6" key="1">
    <citation type="journal article" date="2015" name="Genome Biol.">
        <title>Comparative genomics of Steinernema reveals deeply conserved gene regulatory networks.</title>
        <authorList>
            <person name="Dillman A.R."/>
            <person name="Macchietto M."/>
            <person name="Porter C.F."/>
            <person name="Rogers A."/>
            <person name="Williams B."/>
            <person name="Antoshechkin I."/>
            <person name="Lee M.M."/>
            <person name="Goodwin Z."/>
            <person name="Lu X."/>
            <person name="Lewis E.E."/>
            <person name="Goodrich-Blair H."/>
            <person name="Stock S.P."/>
            <person name="Adams B.J."/>
            <person name="Sternberg P.W."/>
            <person name="Mortazavi A."/>
        </authorList>
    </citation>
    <scope>NUCLEOTIDE SEQUENCE [LARGE SCALE GENOMIC DNA]</scope>
    <source>
        <strain evidence="5 6">ALL</strain>
    </source>
</reference>
<feature type="compositionally biased region" description="Basic residues" evidence="3">
    <location>
        <begin position="388"/>
        <end position="400"/>
    </location>
</feature>
<accession>A0A4U5NXB2</accession>
<feature type="compositionally biased region" description="Basic residues" evidence="3">
    <location>
        <begin position="445"/>
        <end position="459"/>
    </location>
</feature>
<feature type="compositionally biased region" description="Basic residues" evidence="3">
    <location>
        <begin position="554"/>
        <end position="573"/>
    </location>
</feature>
<feature type="region of interest" description="Disordered" evidence="3">
    <location>
        <begin position="304"/>
        <end position="624"/>
    </location>
</feature>
<feature type="compositionally biased region" description="Basic residues" evidence="3">
    <location>
        <begin position="614"/>
        <end position="624"/>
    </location>
</feature>
<dbReference type="AlphaFoldDB" id="A0A4U5NXB2"/>
<feature type="compositionally biased region" description="Basic residues" evidence="3">
    <location>
        <begin position="533"/>
        <end position="547"/>
    </location>
</feature>
<evidence type="ECO:0000313" key="6">
    <source>
        <dbReference type="Proteomes" id="UP000298663"/>
    </source>
</evidence>
<dbReference type="InterPro" id="IPR019147">
    <property type="entry name" value="SWAP_N_domain"/>
</dbReference>
<feature type="compositionally biased region" description="Basic residues" evidence="3">
    <location>
        <begin position="580"/>
        <end position="605"/>
    </location>
</feature>
<keyword evidence="6" id="KW-1185">Reference proteome</keyword>
<keyword evidence="2" id="KW-0508">mRNA splicing</keyword>
<comment type="caution">
    <text evidence="5">The sequence shown here is derived from an EMBL/GenBank/DDBJ whole genome shotgun (WGS) entry which is preliminary data.</text>
</comment>
<dbReference type="GO" id="GO:0008380">
    <property type="term" value="P:RNA splicing"/>
    <property type="evidence" value="ECO:0007669"/>
    <property type="project" value="UniProtKB-KW"/>
</dbReference>
<evidence type="ECO:0000256" key="1">
    <source>
        <dbReference type="ARBA" id="ARBA00022664"/>
    </source>
</evidence>
<dbReference type="OrthoDB" id="10070965at2759"/>
<dbReference type="PANTHER" id="PTHR13161:SF4">
    <property type="entry name" value="CLK4-ASSOCIATING SERINE_ARGININE RICH PROTEIN"/>
    <property type="match status" value="1"/>
</dbReference>
<feature type="compositionally biased region" description="Basic and acidic residues" evidence="3">
    <location>
        <begin position="332"/>
        <end position="342"/>
    </location>
</feature>
<gene>
    <name evidence="5" type="ORF">L596_012233</name>
</gene>
<dbReference type="Pfam" id="PF09750">
    <property type="entry name" value="DRY_EERY"/>
    <property type="match status" value="1"/>
</dbReference>
<dbReference type="EMBL" id="AZBU02000003">
    <property type="protein sequence ID" value="TKR87904.1"/>
    <property type="molecule type" value="Genomic_DNA"/>
</dbReference>
<protein>
    <recommendedName>
        <fullName evidence="4">Suppressor of white apricot N-terminal domain-containing protein</fullName>
    </recommendedName>
</protein>
<dbReference type="GO" id="GO:0006397">
    <property type="term" value="P:mRNA processing"/>
    <property type="evidence" value="ECO:0007669"/>
    <property type="project" value="UniProtKB-KW"/>
</dbReference>
<proteinExistence type="predicted"/>
<feature type="compositionally biased region" description="Basic and acidic residues" evidence="3">
    <location>
        <begin position="502"/>
        <end position="518"/>
    </location>
</feature>
<evidence type="ECO:0000313" key="5">
    <source>
        <dbReference type="EMBL" id="TKR87904.1"/>
    </source>
</evidence>
<dbReference type="Proteomes" id="UP000298663">
    <property type="component" value="Unassembled WGS sequence"/>
</dbReference>
<evidence type="ECO:0000256" key="3">
    <source>
        <dbReference type="SAM" id="MobiDB-lite"/>
    </source>
</evidence>
<feature type="domain" description="Suppressor of white apricot N-terminal" evidence="4">
    <location>
        <begin position="39"/>
        <end position="179"/>
    </location>
</feature>
<sequence>MWHEARKQEKKVKSHMVDAVKRNERRRQYYESVRRDPEQFMQVHGRKCHIHVDPAIAQAAESSSILRKWQGNPNILIDRFDARSHLDFIPEAKQRNDDDWDSTGLDEEEARCDYERYRILVSNEYKKVGEKQCLKEITTKEFWSESRSKLNHRAKVEMLKKKELADKKAAIGFSYDGEVVAAAVHSDEESDHEPIEDGLGFDLKLDVRRMGAEELSVLNKIGQQYRVGGTTFIKLIKMDQKEQDEAAQIKEIDKAKLALSGRQAKADRAILKRRRAEIVGKTSQNEEATTTLLSFIAKRGDDKLSLQSSSSEDDRSHHQERTEFIRSFGGDKPGERSYDRSPTRHVVQGPVLPSEEYRKILALKRKRSPSPLTFMDEPSSSRKGGSPKSKKRGSKSRSRSPKNGSSREKKAVDSDYNSAEDAPLEVRSSMSESEKERTEIDNRKRMIRRTKRMAHKNPKASRDPESEEDEKKSIAARKLRQQMQRALTKTADELKAEEDERMSELRAARKKRDEELNRSRRSRCCSSSGTSRSRSRSRGARRRRRSSTRSSSRSTRRSRSRSRSRRRRYRRRSSTSSSRSPRRTRSRHSRSRSRYSRRDHRRSRSRSGSSGRSSRYRRSRRSRS</sequence>
<feature type="compositionally biased region" description="Basic and acidic residues" evidence="3">
    <location>
        <begin position="312"/>
        <end position="324"/>
    </location>
</feature>
<feature type="compositionally biased region" description="Basic and acidic residues" evidence="3">
    <location>
        <begin position="432"/>
        <end position="444"/>
    </location>
</feature>